<dbReference type="AlphaFoldDB" id="A0A2P5BH55"/>
<evidence type="ECO:0000259" key="7">
    <source>
        <dbReference type="PROSITE" id="PS50982"/>
    </source>
</evidence>
<name>A0A2P5BH55_PARAD</name>
<keyword evidence="3" id="KW-0238">DNA-binding</keyword>
<reference evidence="9" key="1">
    <citation type="submission" date="2016-06" db="EMBL/GenBank/DDBJ databases">
        <title>Parallel loss of symbiosis genes in relatives of nitrogen-fixing non-legume Parasponia.</title>
        <authorList>
            <person name="Van Velzen R."/>
            <person name="Holmer R."/>
            <person name="Bu F."/>
            <person name="Rutten L."/>
            <person name="Van Zeijl A."/>
            <person name="Liu W."/>
            <person name="Santuari L."/>
            <person name="Cao Q."/>
            <person name="Sharma T."/>
            <person name="Shen D."/>
            <person name="Roswanjaya Y."/>
            <person name="Wardhani T."/>
            <person name="Kalhor M.S."/>
            <person name="Jansen J."/>
            <person name="Van den Hoogen J."/>
            <person name="Gungor B."/>
            <person name="Hartog M."/>
            <person name="Hontelez J."/>
            <person name="Verver J."/>
            <person name="Yang W.-C."/>
            <person name="Schijlen E."/>
            <person name="Repin R."/>
            <person name="Schilthuizen M."/>
            <person name="Schranz E."/>
            <person name="Heidstra R."/>
            <person name="Miyata K."/>
            <person name="Fedorova E."/>
            <person name="Kohlen W."/>
            <person name="Bisseling T."/>
            <person name="Smit S."/>
            <person name="Geurts R."/>
        </authorList>
    </citation>
    <scope>NUCLEOTIDE SEQUENCE [LARGE SCALE GENOMIC DNA]</scope>
    <source>
        <strain evidence="9">cv. WU1-14</strain>
    </source>
</reference>
<dbReference type="GO" id="GO:0005634">
    <property type="term" value="C:nucleus"/>
    <property type="evidence" value="ECO:0007669"/>
    <property type="project" value="UniProtKB-SubCell"/>
</dbReference>
<proteinExistence type="predicted"/>
<protein>
    <submittedName>
        <fullName evidence="8">Methyl-CpG DNA binding</fullName>
    </submittedName>
</protein>
<feature type="domain" description="MBD" evidence="7">
    <location>
        <begin position="5"/>
        <end position="75"/>
    </location>
</feature>
<evidence type="ECO:0000256" key="3">
    <source>
        <dbReference type="ARBA" id="ARBA00023125"/>
    </source>
</evidence>
<feature type="compositionally biased region" description="Basic and acidic residues" evidence="6">
    <location>
        <begin position="151"/>
        <end position="177"/>
    </location>
</feature>
<evidence type="ECO:0000256" key="6">
    <source>
        <dbReference type="SAM" id="MobiDB-lite"/>
    </source>
</evidence>
<accession>A0A2P5BH55</accession>
<evidence type="ECO:0000256" key="2">
    <source>
        <dbReference type="ARBA" id="ARBA00023015"/>
    </source>
</evidence>
<dbReference type="Pfam" id="PF01429">
    <property type="entry name" value="MBD"/>
    <property type="match status" value="1"/>
</dbReference>
<evidence type="ECO:0000256" key="4">
    <source>
        <dbReference type="ARBA" id="ARBA00023163"/>
    </source>
</evidence>
<dbReference type="InterPro" id="IPR039622">
    <property type="entry name" value="MBD10/11"/>
</dbReference>
<comment type="subcellular location">
    <subcellularLocation>
        <location evidence="1">Nucleus</location>
    </subcellularLocation>
</comment>
<dbReference type="PROSITE" id="PS50982">
    <property type="entry name" value="MBD"/>
    <property type="match status" value="1"/>
</dbReference>
<evidence type="ECO:0000256" key="5">
    <source>
        <dbReference type="ARBA" id="ARBA00023242"/>
    </source>
</evidence>
<dbReference type="EMBL" id="JXTB01000282">
    <property type="protein sequence ID" value="PON48107.1"/>
    <property type="molecule type" value="Genomic_DNA"/>
</dbReference>
<dbReference type="GO" id="GO:0003677">
    <property type="term" value="F:DNA binding"/>
    <property type="evidence" value="ECO:0007669"/>
    <property type="project" value="UniProtKB-KW"/>
</dbReference>
<dbReference type="InterPro" id="IPR001739">
    <property type="entry name" value="Methyl_CpG_DNA-bd"/>
</dbReference>
<sequence length="305" mass="32630">MENKVDEVVSVELPAPPAWKKLFVPKKAGTPRKTEIIFIAPSGEEITSRKQLEQYLKSHPGNPAVSEFDWGTGETPRRSARISEKIKVTPPPENEPPRKRRRSSVSKKDKKGVEAAHEENGPEATEKKDAGADGVKDTSQENQVESGVKTQENDITKIDKANVEETKASGSKDKEAHLNQAEGEAANSKKGLGEEKDLVADTAAEDQSLNKAVANGSSDKKENVDAAVTVEANGGAQKENPNGVAPLSEGLVKAKPDTQESTGKPNVEAEEKIEKKDEAVVENGKVDLVGRADAPQHPAPAPVSC</sequence>
<evidence type="ECO:0000313" key="8">
    <source>
        <dbReference type="EMBL" id="PON48107.1"/>
    </source>
</evidence>
<dbReference type="Gene3D" id="3.30.890.10">
    <property type="entry name" value="Methyl-cpg-binding Protein 2, Chain A"/>
    <property type="match status" value="1"/>
</dbReference>
<keyword evidence="5" id="KW-0539">Nucleus</keyword>
<dbReference type="InterPro" id="IPR016177">
    <property type="entry name" value="DNA-bd_dom_sf"/>
</dbReference>
<evidence type="ECO:0000256" key="1">
    <source>
        <dbReference type="ARBA" id="ARBA00004123"/>
    </source>
</evidence>
<dbReference type="PANTHER" id="PTHR33729">
    <property type="entry name" value="METHYL-CPG BINDING DOMAIN CONTAINING PROTEIN, EXPRESSED"/>
    <property type="match status" value="1"/>
</dbReference>
<organism evidence="8 9">
    <name type="scientific">Parasponia andersonii</name>
    <name type="common">Sponia andersonii</name>
    <dbReference type="NCBI Taxonomy" id="3476"/>
    <lineage>
        <taxon>Eukaryota</taxon>
        <taxon>Viridiplantae</taxon>
        <taxon>Streptophyta</taxon>
        <taxon>Embryophyta</taxon>
        <taxon>Tracheophyta</taxon>
        <taxon>Spermatophyta</taxon>
        <taxon>Magnoliopsida</taxon>
        <taxon>eudicotyledons</taxon>
        <taxon>Gunneridae</taxon>
        <taxon>Pentapetalae</taxon>
        <taxon>rosids</taxon>
        <taxon>fabids</taxon>
        <taxon>Rosales</taxon>
        <taxon>Cannabaceae</taxon>
        <taxon>Parasponia</taxon>
    </lineage>
</organism>
<feature type="compositionally biased region" description="Polar residues" evidence="6">
    <location>
        <begin position="140"/>
        <end position="150"/>
    </location>
</feature>
<gene>
    <name evidence="8" type="ORF">PanWU01x14_239970</name>
</gene>
<feature type="region of interest" description="Disordered" evidence="6">
    <location>
        <begin position="56"/>
        <end position="305"/>
    </location>
</feature>
<feature type="compositionally biased region" description="Basic and acidic residues" evidence="6">
    <location>
        <begin position="267"/>
        <end position="290"/>
    </location>
</feature>
<feature type="compositionally biased region" description="Basic and acidic residues" evidence="6">
    <location>
        <begin position="75"/>
        <end position="87"/>
    </location>
</feature>
<keyword evidence="9" id="KW-1185">Reference proteome</keyword>
<dbReference type="PANTHER" id="PTHR33729:SF12">
    <property type="entry name" value="MBD DOMAIN-CONTAINING PROTEIN"/>
    <property type="match status" value="1"/>
</dbReference>
<dbReference type="STRING" id="3476.A0A2P5BH55"/>
<dbReference type="Proteomes" id="UP000237105">
    <property type="component" value="Unassembled WGS sequence"/>
</dbReference>
<evidence type="ECO:0000313" key="9">
    <source>
        <dbReference type="Proteomes" id="UP000237105"/>
    </source>
</evidence>
<keyword evidence="4" id="KW-0804">Transcription</keyword>
<comment type="caution">
    <text evidence="8">The sequence shown here is derived from an EMBL/GenBank/DDBJ whole genome shotgun (WGS) entry which is preliminary data.</text>
</comment>
<keyword evidence="2" id="KW-0805">Transcription regulation</keyword>
<feature type="compositionally biased region" description="Basic residues" evidence="6">
    <location>
        <begin position="98"/>
        <end position="110"/>
    </location>
</feature>
<dbReference type="OrthoDB" id="1435582at2759"/>
<dbReference type="SUPFAM" id="SSF54171">
    <property type="entry name" value="DNA-binding domain"/>
    <property type="match status" value="1"/>
</dbReference>
<feature type="compositionally biased region" description="Basic and acidic residues" evidence="6">
    <location>
        <begin position="111"/>
        <end position="139"/>
    </location>
</feature>